<protein>
    <submittedName>
        <fullName evidence="1">Uncharacterized protein</fullName>
    </submittedName>
</protein>
<evidence type="ECO:0000313" key="1">
    <source>
        <dbReference type="EMBL" id="CRH07792.1"/>
    </source>
</evidence>
<dbReference type="AlphaFoldDB" id="A0A1S7LLG8"/>
<dbReference type="EMBL" id="LO017727">
    <property type="protein sequence ID" value="CRH07792.1"/>
    <property type="molecule type" value="Genomic_DNA"/>
</dbReference>
<sequence length="69" mass="7724">MADGDKRLGWFNEGNEELFQYEDYLDAILTPAEEVLISTAQVYDEVSPAFDVIEEAFVKDSKGGPFSSE</sequence>
<gene>
    <name evidence="1" type="ORF">MAGMO_3660</name>
</gene>
<name>A0A1S7LLG8_MAGMO</name>
<accession>A0A1S7LLG8</accession>
<proteinExistence type="predicted"/>
<reference evidence="1" key="1">
    <citation type="submission" date="2015-04" db="EMBL/GenBank/DDBJ databases">
        <authorList>
            <person name="Syromyatnikov M.Y."/>
            <person name="Popov V.N."/>
        </authorList>
    </citation>
    <scope>NUCLEOTIDE SEQUENCE</scope>
    <source>
        <strain evidence="1">MO-1</strain>
    </source>
</reference>
<organism evidence="1">
    <name type="scientific">Magnetococcus massalia (strain MO-1)</name>
    <dbReference type="NCBI Taxonomy" id="451514"/>
    <lineage>
        <taxon>Bacteria</taxon>
        <taxon>Pseudomonadati</taxon>
        <taxon>Pseudomonadota</taxon>
        <taxon>Magnetococcia</taxon>
        <taxon>Magnetococcales</taxon>
        <taxon>Magnetococcaceae</taxon>
        <taxon>Magnetococcus</taxon>
    </lineage>
</organism>